<accession>A0A5C2RV01</accession>
<dbReference type="STRING" id="1328759.A0A5C2RV01"/>
<dbReference type="AlphaFoldDB" id="A0A5C2RV01"/>
<feature type="domain" description="Dienelactone hydrolase" evidence="1">
    <location>
        <begin position="34"/>
        <end position="243"/>
    </location>
</feature>
<name>A0A5C2RV01_9APHY</name>
<dbReference type="Pfam" id="PF01738">
    <property type="entry name" value="DLH"/>
    <property type="match status" value="1"/>
</dbReference>
<keyword evidence="2" id="KW-0378">Hydrolase</keyword>
<reference evidence="2" key="1">
    <citation type="journal article" date="2018" name="Genome Biol. Evol.">
        <title>Genomics and development of Lentinus tigrinus, a white-rot wood-decaying mushroom with dimorphic fruiting bodies.</title>
        <authorList>
            <person name="Wu B."/>
            <person name="Xu Z."/>
            <person name="Knudson A."/>
            <person name="Carlson A."/>
            <person name="Chen N."/>
            <person name="Kovaka S."/>
            <person name="LaButti K."/>
            <person name="Lipzen A."/>
            <person name="Pennachio C."/>
            <person name="Riley R."/>
            <person name="Schakwitz W."/>
            <person name="Umezawa K."/>
            <person name="Ohm R.A."/>
            <person name="Grigoriev I.V."/>
            <person name="Nagy L.G."/>
            <person name="Gibbons J."/>
            <person name="Hibbett D."/>
        </authorList>
    </citation>
    <scope>NUCLEOTIDE SEQUENCE [LARGE SCALE GENOMIC DNA]</scope>
    <source>
        <strain evidence="2">ALCF2SS1-6</strain>
    </source>
</reference>
<protein>
    <submittedName>
        <fullName evidence="2">Alpha/beta-hydrolase</fullName>
    </submittedName>
</protein>
<dbReference type="Proteomes" id="UP000313359">
    <property type="component" value="Unassembled WGS sequence"/>
</dbReference>
<proteinExistence type="predicted"/>
<dbReference type="OrthoDB" id="1393670at2759"/>
<dbReference type="EMBL" id="ML122305">
    <property type="protein sequence ID" value="RPD54500.1"/>
    <property type="molecule type" value="Genomic_DNA"/>
</dbReference>
<dbReference type="InterPro" id="IPR029058">
    <property type="entry name" value="AB_hydrolase_fold"/>
</dbReference>
<sequence>MSSVLAGPPTECCLRTVHHTGEARGTIEEYAGVKTYATRPPSGDASKVILYFSDLFGPMYINAQLCMDYWASNGYTVLGIDYFEGESILQHLGNEGFDWRAWMEPYKEKAPKLVKPWIAEVRKAYEGAKFFWNCFGAPYVMELLAEDWVTAGAFAHPSFLDDTHFKSLKRPLLLLCSEEDFSFSTENRRRAVDILIQDEKEYSLILYGGISHGFATRGDPNIPNQRWAKEHAALSALNWFDHHALYSA</sequence>
<evidence type="ECO:0000313" key="2">
    <source>
        <dbReference type="EMBL" id="RPD54500.1"/>
    </source>
</evidence>
<dbReference type="PANTHER" id="PTHR17630:SF44">
    <property type="entry name" value="PROTEIN AIM2"/>
    <property type="match status" value="1"/>
</dbReference>
<dbReference type="PANTHER" id="PTHR17630">
    <property type="entry name" value="DIENELACTONE HYDROLASE"/>
    <property type="match status" value="1"/>
</dbReference>
<dbReference type="GO" id="GO:0016787">
    <property type="term" value="F:hydrolase activity"/>
    <property type="evidence" value="ECO:0007669"/>
    <property type="project" value="UniProtKB-KW"/>
</dbReference>
<evidence type="ECO:0000259" key="1">
    <source>
        <dbReference type="Pfam" id="PF01738"/>
    </source>
</evidence>
<dbReference type="Gene3D" id="3.40.50.1820">
    <property type="entry name" value="alpha/beta hydrolase"/>
    <property type="match status" value="1"/>
</dbReference>
<evidence type="ECO:0000313" key="3">
    <source>
        <dbReference type="Proteomes" id="UP000313359"/>
    </source>
</evidence>
<gene>
    <name evidence="2" type="ORF">L227DRAFT_616147</name>
</gene>
<keyword evidence="3" id="KW-1185">Reference proteome</keyword>
<dbReference type="InterPro" id="IPR002925">
    <property type="entry name" value="Dienelactn_hydro"/>
</dbReference>
<dbReference type="SUPFAM" id="SSF53474">
    <property type="entry name" value="alpha/beta-Hydrolases"/>
    <property type="match status" value="1"/>
</dbReference>
<organism evidence="2 3">
    <name type="scientific">Lentinus tigrinus ALCF2SS1-6</name>
    <dbReference type="NCBI Taxonomy" id="1328759"/>
    <lineage>
        <taxon>Eukaryota</taxon>
        <taxon>Fungi</taxon>
        <taxon>Dikarya</taxon>
        <taxon>Basidiomycota</taxon>
        <taxon>Agaricomycotina</taxon>
        <taxon>Agaricomycetes</taxon>
        <taxon>Polyporales</taxon>
        <taxon>Polyporaceae</taxon>
        <taxon>Lentinus</taxon>
    </lineage>
</organism>